<dbReference type="AlphaFoldDB" id="A0A8J7R807"/>
<dbReference type="RefSeq" id="WP_209546483.1">
    <property type="nucleotide sequence ID" value="NZ_BAAADX010000002.1"/>
</dbReference>
<accession>A0A8J7R807</accession>
<sequence>MGDRSCPNCQVIDAARLDKRNRDISGFRTEGSSLSSNRLIGFDDGSELEISIRVKELKTRFEAPGFVHYHRFSLSGETGVRFAVFEVDFDFLMRTESAEITVECREISADVGRTVRGYVRRLDAGLITSYG</sequence>
<dbReference type="EMBL" id="JAGGKE010000006">
    <property type="protein sequence ID" value="MBP1901949.1"/>
    <property type="molecule type" value="Genomic_DNA"/>
</dbReference>
<gene>
    <name evidence="1" type="ORF">J2744_001632</name>
</gene>
<reference evidence="1 2" key="1">
    <citation type="submission" date="2021-03" db="EMBL/GenBank/DDBJ databases">
        <title>Genomic Encyclopedia of Type Strains, Phase IV (KMG-IV): sequencing the most valuable type-strain genomes for metagenomic binning, comparative biology and taxonomic classification.</title>
        <authorList>
            <person name="Goeker M."/>
        </authorList>
    </citation>
    <scope>NUCLEOTIDE SEQUENCE [LARGE SCALE GENOMIC DNA]</scope>
    <source>
        <strain evidence="1 2">DSM 12287</strain>
    </source>
</reference>
<proteinExistence type="predicted"/>
<evidence type="ECO:0000313" key="2">
    <source>
        <dbReference type="Proteomes" id="UP000770586"/>
    </source>
</evidence>
<dbReference type="Proteomes" id="UP000770586">
    <property type="component" value="Unassembled WGS sequence"/>
</dbReference>
<keyword evidence="2" id="KW-1185">Reference proteome</keyword>
<comment type="caution">
    <text evidence="1">The sequence shown here is derived from an EMBL/GenBank/DDBJ whole genome shotgun (WGS) entry which is preliminary data.</text>
</comment>
<organism evidence="1 2">
    <name type="scientific">Halorubrum trapanicum</name>
    <dbReference type="NCBI Taxonomy" id="29284"/>
    <lineage>
        <taxon>Archaea</taxon>
        <taxon>Methanobacteriati</taxon>
        <taxon>Methanobacteriota</taxon>
        <taxon>Stenosarchaea group</taxon>
        <taxon>Halobacteria</taxon>
        <taxon>Halobacteriales</taxon>
        <taxon>Haloferacaceae</taxon>
        <taxon>Halorubrum</taxon>
    </lineage>
</organism>
<protein>
    <submittedName>
        <fullName evidence="1">Uncharacterized protein</fullName>
    </submittedName>
</protein>
<evidence type="ECO:0000313" key="1">
    <source>
        <dbReference type="EMBL" id="MBP1901949.1"/>
    </source>
</evidence>
<name>A0A8J7R807_9EURY</name>